<dbReference type="InterPro" id="IPR038718">
    <property type="entry name" value="SNF2-like_sf"/>
</dbReference>
<dbReference type="Pfam" id="PF00645">
    <property type="entry name" value="zf-PARP"/>
    <property type="match status" value="1"/>
</dbReference>
<evidence type="ECO:0000256" key="1">
    <source>
        <dbReference type="ARBA" id="ARBA00004123"/>
    </source>
</evidence>
<dbReference type="SMART" id="SM01336">
    <property type="entry name" value="zf-PARP"/>
    <property type="match status" value="1"/>
</dbReference>
<gene>
    <name evidence="11" type="primary">RAD16</name>
    <name evidence="11" type="ORF">SNAT2548_LOCUS30203</name>
</gene>
<proteinExistence type="predicted"/>
<comment type="caution">
    <text evidence="11">The sequence shown here is derived from an EMBL/GenBank/DDBJ whole genome shotgun (WGS) entry which is preliminary data.</text>
</comment>
<dbReference type="EMBL" id="CAJNDS010002595">
    <property type="protein sequence ID" value="CAE7538697.1"/>
    <property type="molecule type" value="Genomic_DNA"/>
</dbReference>
<organism evidence="11 12">
    <name type="scientific">Symbiodinium natans</name>
    <dbReference type="NCBI Taxonomy" id="878477"/>
    <lineage>
        <taxon>Eukaryota</taxon>
        <taxon>Sar</taxon>
        <taxon>Alveolata</taxon>
        <taxon>Dinophyceae</taxon>
        <taxon>Suessiales</taxon>
        <taxon>Symbiodiniaceae</taxon>
        <taxon>Symbiodinium</taxon>
    </lineage>
</organism>
<evidence type="ECO:0000256" key="9">
    <source>
        <dbReference type="SAM" id="MobiDB-lite"/>
    </source>
</evidence>
<dbReference type="PROSITE" id="PS50064">
    <property type="entry name" value="ZF_PARP_2"/>
    <property type="match status" value="1"/>
</dbReference>
<dbReference type="Gene3D" id="3.30.1740.10">
    <property type="entry name" value="Zinc finger, PARP-type"/>
    <property type="match status" value="1"/>
</dbReference>
<dbReference type="AlphaFoldDB" id="A0A812TUY6"/>
<accession>A0A812TUY6</accession>
<dbReference type="GO" id="GO:0008094">
    <property type="term" value="F:ATP-dependent activity, acting on DNA"/>
    <property type="evidence" value="ECO:0007669"/>
    <property type="project" value="TreeGrafter"/>
</dbReference>
<evidence type="ECO:0000256" key="6">
    <source>
        <dbReference type="ARBA" id="ARBA00022833"/>
    </source>
</evidence>
<keyword evidence="2" id="KW-0479">Metal-binding</keyword>
<dbReference type="GO" id="GO:0005524">
    <property type="term" value="F:ATP binding"/>
    <property type="evidence" value="ECO:0007669"/>
    <property type="project" value="UniProtKB-KW"/>
</dbReference>
<dbReference type="Pfam" id="PF00176">
    <property type="entry name" value="SNF2-rel_dom"/>
    <property type="match status" value="1"/>
</dbReference>
<keyword evidence="3" id="KW-0547">Nucleotide-binding</keyword>
<dbReference type="GO" id="GO:0016787">
    <property type="term" value="F:hydrolase activity"/>
    <property type="evidence" value="ECO:0007669"/>
    <property type="project" value="UniProtKB-KW"/>
</dbReference>
<evidence type="ECO:0000256" key="5">
    <source>
        <dbReference type="ARBA" id="ARBA00022801"/>
    </source>
</evidence>
<dbReference type="InterPro" id="IPR050628">
    <property type="entry name" value="SNF2_RAD54_helicase_TF"/>
</dbReference>
<dbReference type="SUPFAM" id="SSF52540">
    <property type="entry name" value="P-loop containing nucleoside triphosphate hydrolases"/>
    <property type="match status" value="1"/>
</dbReference>
<dbReference type="InterPro" id="IPR000330">
    <property type="entry name" value="SNF2_N"/>
</dbReference>
<dbReference type="Gene3D" id="3.40.50.10810">
    <property type="entry name" value="Tandem AAA-ATPase domain"/>
    <property type="match status" value="1"/>
</dbReference>
<dbReference type="OrthoDB" id="448448at2759"/>
<name>A0A812TUY6_9DINO</name>
<dbReference type="PANTHER" id="PTHR45626:SF12">
    <property type="entry name" value="DNA REPAIR PROTEIN RAD16"/>
    <property type="match status" value="1"/>
</dbReference>
<dbReference type="InterPro" id="IPR036957">
    <property type="entry name" value="Znf_PARP_sf"/>
</dbReference>
<keyword evidence="6" id="KW-0862">Zinc</keyword>
<sequence>MQGLVTLAGSANQLPERLAHCAFDTSGQDWVPRGQIGKVPEKRRPYLLHGYTHKAEKSKTGAAACKRCGDKIPKHALRIGYPVKDQRGEYGALVNWFHLACARHDNFAVGYAKMGDDAMSKKILGYADMPADLLLVNRPSSPKGEDKQRGGWPGVATENQGQLPQHPAPKALTRSMLAFQAEGLGWMLEREADEATRGGILADDSRCNFCKWQGAYTTSRAEEMGMGKTLQTISLILAGEIKGATLVVCPAAAMLQWRNEILRFTEPGSLEVRLYYGLEKKSALEDLMDDTIYLRRTVVLTTYQTLESDYRQQVNRTKVQCQWCGRLFQKEKLEYHQKYFCGPDAQKTEKQMKSQRKADFKDEAVKKMKIGGTETNIVLNPLNAIRSVSTAALRARLTTLPPHKKACRSSM</sequence>
<keyword evidence="4" id="KW-0863">Zinc-finger</keyword>
<reference evidence="11" key="1">
    <citation type="submission" date="2021-02" db="EMBL/GenBank/DDBJ databases">
        <authorList>
            <person name="Dougan E. K."/>
            <person name="Rhodes N."/>
            <person name="Thang M."/>
            <person name="Chan C."/>
        </authorList>
    </citation>
    <scope>NUCLEOTIDE SEQUENCE</scope>
</reference>
<dbReference type="PROSITE" id="PS00347">
    <property type="entry name" value="ZF_PARP_1"/>
    <property type="match status" value="1"/>
</dbReference>
<evidence type="ECO:0000256" key="7">
    <source>
        <dbReference type="ARBA" id="ARBA00022840"/>
    </source>
</evidence>
<evidence type="ECO:0000256" key="4">
    <source>
        <dbReference type="ARBA" id="ARBA00022771"/>
    </source>
</evidence>
<evidence type="ECO:0000256" key="2">
    <source>
        <dbReference type="ARBA" id="ARBA00022723"/>
    </source>
</evidence>
<dbReference type="SUPFAM" id="SSF57716">
    <property type="entry name" value="Glucocorticoid receptor-like (DNA-binding domain)"/>
    <property type="match status" value="1"/>
</dbReference>
<evidence type="ECO:0000259" key="10">
    <source>
        <dbReference type="PROSITE" id="PS50064"/>
    </source>
</evidence>
<evidence type="ECO:0000313" key="12">
    <source>
        <dbReference type="Proteomes" id="UP000604046"/>
    </source>
</evidence>
<feature type="domain" description="PARP-type" evidence="10">
    <location>
        <begin position="53"/>
        <end position="132"/>
    </location>
</feature>
<protein>
    <submittedName>
        <fullName evidence="11">RAD16 protein</fullName>
    </submittedName>
</protein>
<keyword evidence="5" id="KW-0378">Hydrolase</keyword>
<dbReference type="GO" id="GO:0003677">
    <property type="term" value="F:DNA binding"/>
    <property type="evidence" value="ECO:0007669"/>
    <property type="project" value="InterPro"/>
</dbReference>
<keyword evidence="8" id="KW-0539">Nucleus</keyword>
<evidence type="ECO:0000256" key="3">
    <source>
        <dbReference type="ARBA" id="ARBA00022741"/>
    </source>
</evidence>
<evidence type="ECO:0000256" key="8">
    <source>
        <dbReference type="ARBA" id="ARBA00023242"/>
    </source>
</evidence>
<dbReference type="GO" id="GO:0006289">
    <property type="term" value="P:nucleotide-excision repair"/>
    <property type="evidence" value="ECO:0007669"/>
    <property type="project" value="TreeGrafter"/>
</dbReference>
<keyword evidence="7" id="KW-0067">ATP-binding</keyword>
<dbReference type="PANTHER" id="PTHR45626">
    <property type="entry name" value="TRANSCRIPTION TERMINATION FACTOR 2-RELATED"/>
    <property type="match status" value="1"/>
</dbReference>
<feature type="region of interest" description="Disordered" evidence="9">
    <location>
        <begin position="137"/>
        <end position="167"/>
    </location>
</feature>
<evidence type="ECO:0000313" key="11">
    <source>
        <dbReference type="EMBL" id="CAE7538697.1"/>
    </source>
</evidence>
<dbReference type="Proteomes" id="UP000604046">
    <property type="component" value="Unassembled WGS sequence"/>
</dbReference>
<comment type="subcellular location">
    <subcellularLocation>
        <location evidence="1">Nucleus</location>
    </subcellularLocation>
</comment>
<dbReference type="GO" id="GO:0005634">
    <property type="term" value="C:nucleus"/>
    <property type="evidence" value="ECO:0007669"/>
    <property type="project" value="UniProtKB-SubCell"/>
</dbReference>
<keyword evidence="12" id="KW-1185">Reference proteome</keyword>
<dbReference type="GO" id="GO:0008270">
    <property type="term" value="F:zinc ion binding"/>
    <property type="evidence" value="ECO:0007669"/>
    <property type="project" value="UniProtKB-KW"/>
</dbReference>
<dbReference type="InterPro" id="IPR001510">
    <property type="entry name" value="Znf_PARP"/>
</dbReference>
<dbReference type="InterPro" id="IPR027417">
    <property type="entry name" value="P-loop_NTPase"/>
</dbReference>